<evidence type="ECO:0000256" key="5">
    <source>
        <dbReference type="SAM" id="MobiDB-lite"/>
    </source>
</evidence>
<feature type="domain" description="Protein kinase" evidence="6">
    <location>
        <begin position="56"/>
        <end position="367"/>
    </location>
</feature>
<dbReference type="PROSITE" id="PS50011">
    <property type="entry name" value="PROTEIN_KINASE_DOM"/>
    <property type="match status" value="1"/>
</dbReference>
<keyword evidence="4" id="KW-0449">Lipoprotein</keyword>
<dbReference type="GO" id="GO:0004674">
    <property type="term" value="F:protein serine/threonine kinase activity"/>
    <property type="evidence" value="ECO:0007669"/>
    <property type="project" value="UniProtKB-KW"/>
</dbReference>
<name>A0A8S0VKW7_OLEEU</name>
<dbReference type="EMBL" id="CACTIH010009587">
    <property type="protein sequence ID" value="CAA3032436.1"/>
    <property type="molecule type" value="Genomic_DNA"/>
</dbReference>
<dbReference type="InterPro" id="IPR011009">
    <property type="entry name" value="Kinase-like_dom_sf"/>
</dbReference>
<dbReference type="Gene3D" id="3.30.200.20">
    <property type="entry name" value="Phosphorylase Kinase, domain 1"/>
    <property type="match status" value="1"/>
</dbReference>
<dbReference type="FunFam" id="3.30.200.20:FF:000015">
    <property type="entry name" value="Somatic embryogenesis receptor kinase 1"/>
    <property type="match status" value="1"/>
</dbReference>
<feature type="region of interest" description="Disordered" evidence="5">
    <location>
        <begin position="260"/>
        <end position="287"/>
    </location>
</feature>
<sequence length="367" mass="41105">MRCFPCFRVQNIYRKKKAAAEAKEIIPQTPPAAENKINDTGKIFTFRELATATKNFLQECLLSEGGFGRIFKGTLQPTARVVAVRQLDRSGTLATKEFLVEVLMLSLLRHSNLVSFVGYCADGDQRLLVYEYMPSGSQEDYLFELNPRLSHYGLAKLVQSGNKIQVTPRVMAAYGYSAPEYKRQGEFSLKSDVYSFRIVLFELITGRRAFDNAHPINEQNLVTWEDPSVRPFIGDVVATLSFLAMAPPLGILPKLLSTHTPSPSSKISSEHTEDLNRHMDSEQEDLASSLNKITESKEWDSEEADCCSSSSSSRYVESSSRRVGFSNAGSQDGYVMPGGCDNTKIRVRFKDENGNIYSTHEVDQNFN</sequence>
<keyword evidence="7" id="KW-0418">Kinase</keyword>
<keyword evidence="8" id="KW-1185">Reference proteome</keyword>
<organism evidence="7 8">
    <name type="scientific">Olea europaea subsp. europaea</name>
    <dbReference type="NCBI Taxonomy" id="158383"/>
    <lineage>
        <taxon>Eukaryota</taxon>
        <taxon>Viridiplantae</taxon>
        <taxon>Streptophyta</taxon>
        <taxon>Embryophyta</taxon>
        <taxon>Tracheophyta</taxon>
        <taxon>Spermatophyta</taxon>
        <taxon>Magnoliopsida</taxon>
        <taxon>eudicotyledons</taxon>
        <taxon>Gunneridae</taxon>
        <taxon>Pentapetalae</taxon>
        <taxon>asterids</taxon>
        <taxon>lamiids</taxon>
        <taxon>Lamiales</taxon>
        <taxon>Oleaceae</taxon>
        <taxon>Oleeae</taxon>
        <taxon>Olea</taxon>
    </lineage>
</organism>
<dbReference type="GO" id="GO:0005524">
    <property type="term" value="F:ATP binding"/>
    <property type="evidence" value="ECO:0007669"/>
    <property type="project" value="InterPro"/>
</dbReference>
<dbReference type="PANTHER" id="PTHR47985:SF17">
    <property type="entry name" value="SERINE_THREONINE-PROTEIN KINASE CDL1-LIKE"/>
    <property type="match status" value="1"/>
</dbReference>
<dbReference type="InterPro" id="IPR000719">
    <property type="entry name" value="Prot_kinase_dom"/>
</dbReference>
<evidence type="ECO:0000313" key="7">
    <source>
        <dbReference type="EMBL" id="CAA3032436.1"/>
    </source>
</evidence>
<dbReference type="InterPro" id="IPR001245">
    <property type="entry name" value="Ser-Thr/Tyr_kinase_cat_dom"/>
</dbReference>
<evidence type="ECO:0000256" key="1">
    <source>
        <dbReference type="ARBA" id="ARBA00004193"/>
    </source>
</evidence>
<proteinExistence type="predicted"/>
<accession>A0A8S0VKW7</accession>
<dbReference type="SUPFAM" id="SSF56112">
    <property type="entry name" value="Protein kinase-like (PK-like)"/>
    <property type="match status" value="1"/>
</dbReference>
<keyword evidence="7" id="KW-0808">Transferase</keyword>
<keyword evidence="2" id="KW-0723">Serine/threonine-protein kinase</keyword>
<evidence type="ECO:0000313" key="8">
    <source>
        <dbReference type="Proteomes" id="UP000594638"/>
    </source>
</evidence>
<dbReference type="Proteomes" id="UP000594638">
    <property type="component" value="Unassembled WGS sequence"/>
</dbReference>
<feature type="compositionally biased region" description="Basic and acidic residues" evidence="5">
    <location>
        <begin position="268"/>
        <end position="281"/>
    </location>
</feature>
<reference evidence="7 8" key="1">
    <citation type="submission" date="2019-12" db="EMBL/GenBank/DDBJ databases">
        <authorList>
            <person name="Alioto T."/>
            <person name="Alioto T."/>
            <person name="Gomez Garrido J."/>
        </authorList>
    </citation>
    <scope>NUCLEOTIDE SEQUENCE [LARGE SCALE GENOMIC DNA]</scope>
</reference>
<comment type="subcellular location">
    <subcellularLocation>
        <location evidence="1">Cell membrane</location>
        <topology evidence="1">Lipid-anchor</topology>
    </subcellularLocation>
</comment>
<dbReference type="OrthoDB" id="4062651at2759"/>
<dbReference type="AlphaFoldDB" id="A0A8S0VKW7"/>
<dbReference type="PANTHER" id="PTHR47985">
    <property type="entry name" value="OS07G0668900 PROTEIN"/>
    <property type="match status" value="1"/>
</dbReference>
<dbReference type="Pfam" id="PF07714">
    <property type="entry name" value="PK_Tyr_Ser-Thr"/>
    <property type="match status" value="2"/>
</dbReference>
<comment type="caution">
    <text evidence="7">The sequence shown here is derived from an EMBL/GenBank/DDBJ whole genome shotgun (WGS) entry which is preliminary data.</text>
</comment>
<dbReference type="Gramene" id="OE9A097540T1">
    <property type="protein sequence ID" value="OE9A097540C1"/>
    <property type="gene ID" value="OE9A097540"/>
</dbReference>
<evidence type="ECO:0000256" key="4">
    <source>
        <dbReference type="ARBA" id="ARBA00023288"/>
    </source>
</evidence>
<protein>
    <submittedName>
        <fullName evidence="7">Serine threonine- kinase At3g07070</fullName>
    </submittedName>
</protein>
<dbReference type="GO" id="GO:0005886">
    <property type="term" value="C:plasma membrane"/>
    <property type="evidence" value="ECO:0007669"/>
    <property type="project" value="UniProtKB-SubCell"/>
</dbReference>
<dbReference type="Gene3D" id="1.10.510.10">
    <property type="entry name" value="Transferase(Phosphotransferase) domain 1"/>
    <property type="match status" value="1"/>
</dbReference>
<evidence type="ECO:0000259" key="6">
    <source>
        <dbReference type="PROSITE" id="PS50011"/>
    </source>
</evidence>
<evidence type="ECO:0000256" key="3">
    <source>
        <dbReference type="ARBA" id="ARBA00023136"/>
    </source>
</evidence>
<keyword evidence="3" id="KW-0472">Membrane</keyword>
<evidence type="ECO:0000256" key="2">
    <source>
        <dbReference type="ARBA" id="ARBA00022527"/>
    </source>
</evidence>
<gene>
    <name evidence="7" type="ORF">OLEA9_A097540</name>
</gene>